<protein>
    <recommendedName>
        <fullName evidence="3">LGFP repeat-containing protein</fullName>
    </recommendedName>
</protein>
<proteinExistence type="predicted"/>
<dbReference type="Pfam" id="PF08310">
    <property type="entry name" value="LGFP"/>
    <property type="match status" value="2"/>
</dbReference>
<evidence type="ECO:0000313" key="1">
    <source>
        <dbReference type="EMBL" id="NKY00606.1"/>
    </source>
</evidence>
<sequence>MSKHVFFDFAPQLAAYTTSGIGAVIELHRAGLITADTLNAWYQINSGDAGHATTANAYLEYHEQVHVVGDQWDRARRTGTVIGQALTYLTTAPYEVCGVIRDKYNSLGGPNSFLKYPISNELTNPGNTGKRSEFMVGPIYWSAATGAHPVVNSFMTKWGSKGWEAGFLKYPTTDEIVLPDGVGRRQEFQGGSIYWHPVFAPGAASIGGAIRDHWKAAGAQSGKFGYPVSDEISPPAALAAEATLLNFFQGGAILWDSQRGATDALWHIAASPAGTPITPGPPIESPCPAEAIHKSTPYNCEAQFVNIHGEDVMLRYGRKDSDPAPQGGGGFGWMHALLDHGLDIDAIGKIVNQSEKVMIGSRYEYEAEFHAHGVTVVSVCSRRAGEDERARSPGYPSNGSCHGLLQNRIGSW</sequence>
<gene>
    <name evidence="1" type="ORF">HGA05_03370</name>
</gene>
<comment type="caution">
    <text evidence="1">The sequence shown here is derived from an EMBL/GenBank/DDBJ whole genome shotgun (WGS) entry which is preliminary data.</text>
</comment>
<dbReference type="AlphaFoldDB" id="A0A846WHS8"/>
<organism evidence="1 2">
    <name type="scientific">Gordonia polyisoprenivorans</name>
    <dbReference type="NCBI Taxonomy" id="84595"/>
    <lineage>
        <taxon>Bacteria</taxon>
        <taxon>Bacillati</taxon>
        <taxon>Actinomycetota</taxon>
        <taxon>Actinomycetes</taxon>
        <taxon>Mycobacteriales</taxon>
        <taxon>Gordoniaceae</taxon>
        <taxon>Gordonia</taxon>
    </lineage>
</organism>
<evidence type="ECO:0000313" key="2">
    <source>
        <dbReference type="Proteomes" id="UP000563898"/>
    </source>
</evidence>
<dbReference type="EMBL" id="JAAXPC010000001">
    <property type="protein sequence ID" value="NKY00606.1"/>
    <property type="molecule type" value="Genomic_DNA"/>
</dbReference>
<accession>A0A846WHS8</accession>
<reference evidence="1 2" key="1">
    <citation type="submission" date="2020-04" db="EMBL/GenBank/DDBJ databases">
        <title>MicrobeNet Type strains.</title>
        <authorList>
            <person name="Nicholson A.C."/>
        </authorList>
    </citation>
    <scope>NUCLEOTIDE SEQUENCE [LARGE SCALE GENOMIC DNA]</scope>
    <source>
        <strain evidence="1 2">ATCC BAA-14</strain>
    </source>
</reference>
<name>A0A846WHS8_9ACTN</name>
<dbReference type="Proteomes" id="UP000563898">
    <property type="component" value="Unassembled WGS sequence"/>
</dbReference>
<evidence type="ECO:0008006" key="3">
    <source>
        <dbReference type="Google" id="ProtNLM"/>
    </source>
</evidence>
<dbReference type="InterPro" id="IPR013207">
    <property type="entry name" value="LGFP"/>
</dbReference>